<feature type="compositionally biased region" description="Acidic residues" evidence="4">
    <location>
        <begin position="431"/>
        <end position="441"/>
    </location>
</feature>
<dbReference type="Proteomes" id="UP001164286">
    <property type="component" value="Unassembled WGS sequence"/>
</dbReference>
<evidence type="ECO:0000259" key="6">
    <source>
        <dbReference type="Pfam" id="PF23036"/>
    </source>
</evidence>
<keyword evidence="9" id="KW-1185">Reference proteome</keyword>
<accession>A0AA38LUR8</accession>
<dbReference type="InterPro" id="IPR055505">
    <property type="entry name" value="DUF7077"/>
</dbReference>
<comment type="subcellular location">
    <subcellularLocation>
        <location evidence="1">Golgi apparatus</location>
    </subcellularLocation>
</comment>
<keyword evidence="3" id="KW-0333">Golgi apparatus</keyword>
<feature type="domain" description="TRAPPC10/Trs130 C-terminal" evidence="5">
    <location>
        <begin position="997"/>
        <end position="1135"/>
    </location>
</feature>
<dbReference type="GeneID" id="77732187"/>
<dbReference type="Pfam" id="PF12584">
    <property type="entry name" value="TRAPPC10"/>
    <property type="match status" value="1"/>
</dbReference>
<dbReference type="Pfam" id="PF23036">
    <property type="entry name" value="TRAPPC10_1st"/>
    <property type="match status" value="1"/>
</dbReference>
<feature type="domain" description="TRAPPC10/Trs130 N-terminal" evidence="6">
    <location>
        <begin position="24"/>
        <end position="318"/>
    </location>
</feature>
<dbReference type="GO" id="GO:0005829">
    <property type="term" value="C:cytosol"/>
    <property type="evidence" value="ECO:0007669"/>
    <property type="project" value="GOC"/>
</dbReference>
<proteinExistence type="predicted"/>
<feature type="region of interest" description="Disordered" evidence="4">
    <location>
        <begin position="426"/>
        <end position="447"/>
    </location>
</feature>
<dbReference type="InterPro" id="IPR056913">
    <property type="entry name" value="TRAPPC10/Trs130_N"/>
</dbReference>
<dbReference type="PANTHER" id="PTHR13251">
    <property type="entry name" value="EPILEPSY HOLOPROSENCEPHALY CANDIDATE 1/TMEM1"/>
    <property type="match status" value="1"/>
</dbReference>
<dbReference type="GO" id="GO:0034498">
    <property type="term" value="P:early endosome to Golgi transport"/>
    <property type="evidence" value="ECO:0007669"/>
    <property type="project" value="TreeGrafter"/>
</dbReference>
<dbReference type="Pfam" id="PF23274">
    <property type="entry name" value="DUF7077"/>
    <property type="match status" value="1"/>
</dbReference>
<evidence type="ECO:0000256" key="3">
    <source>
        <dbReference type="ARBA" id="ARBA00023034"/>
    </source>
</evidence>
<reference evidence="8" key="1">
    <citation type="journal article" date="2022" name="G3 (Bethesda)">
        <title>High quality genome of the basidiomycete yeast Dioszegia hungarica PDD-24b-2 isolated from cloud water.</title>
        <authorList>
            <person name="Jarrige D."/>
            <person name="Haridas S."/>
            <person name="Bleykasten-Grosshans C."/>
            <person name="Joly M."/>
            <person name="Nadalig T."/>
            <person name="Sancelme M."/>
            <person name="Vuilleumier S."/>
            <person name="Grigoriev I.V."/>
            <person name="Amato P."/>
            <person name="Bringel F."/>
        </authorList>
    </citation>
    <scope>NUCLEOTIDE SEQUENCE</scope>
    <source>
        <strain evidence="8">PDD-24b-2</strain>
    </source>
</reference>
<dbReference type="AlphaFoldDB" id="A0AA38LUR8"/>
<feature type="domain" description="DUF7077" evidence="7">
    <location>
        <begin position="721"/>
        <end position="835"/>
    </location>
</feature>
<evidence type="ECO:0000259" key="7">
    <source>
        <dbReference type="Pfam" id="PF23274"/>
    </source>
</evidence>
<evidence type="ECO:0000256" key="4">
    <source>
        <dbReference type="SAM" id="MobiDB-lite"/>
    </source>
</evidence>
<dbReference type="InterPro" id="IPR022233">
    <property type="entry name" value="TRAPPC10/Trs130_C"/>
</dbReference>
<sequence length="1166" mass="129261">MPRPIVLTYTVHPTQGPQREYLTDALTGMQAQLPLRNLHWKSPTRTALRTIQEVDVQLMELGEVGPPREVGGSVLEGALVNLCFIACDDAEIYKNSTRSFIRDWLSLLSARRNVHAPLIILVNPPSAKDTGKNVFGRDKGILGKLKSDFNVGKRDRCVQINLPSGNVADPAAWPEVINRLKESIVSAFDSAILEREEEVKRGEAQRMTVGWNFCTWFLLKESLAHSFEGVNLHEDALIVYEELDATFLQILKEQNLSWFGKLGATGPQDDSLPILDVRAKPYKEMLQSSSISIFDFRVYVFARQAVLLGRLGRITEVAKRGQWFVASLSRRLRESEGDLAEHFIESWTFTACMDIVARCDEWSRVDRPNGDYSGLIAYESARSELLDIARVQVERIGVSAGHLPSAYPFLAPTGLASQSDDVLFESSDNGLSDDDDDEQTGDDGQSDRARLSNQQLVDAMGDVKKFRNLYLGMTKKAMSAYEACGKVNSVVRLKADMAALALHTEEWRTAYDLSRALAKDCADLLIWEPIAKFALEGALQAHRNLKLAKDEEWANIATAYLRVRASSKEGVSALDGPAGQEADMGSEIQLILGGLKEIEVEHTVHDHKLFDLSLVSNQASAMNKDRPDISMISMAISSNIDEPFDVDDIRFVYEHATAGIVTYNTLATTLFPGYTQLDLSSERSCEGVLNLSEAQIWIGQTCFSYAHLANDSQVIARRHPDAPSVSLQMPRTISLDAEPSVVLHISAGACEMEHVVISIVSLHDEMAFDVSRLSSSNSNVSVSDTAAGITSLAKGEDVELAIPYRGTPPSETAHARIVMRYKRAGSDVSMTYIDASSVFVGLPLTVNVQDFFRKESLISHFTIASDGREYLRVKSVDLRAGEDSGVDVEQAIKVDTSTVVTPEQHLSCLFKIRQREASRSKNVGSVLRLIIEYCNIEEEVEARLKGVKAVRALKRRNRQSWLPMYAAEERIEGLPEISSAETAIKPEALPWRTLEIPVDVPSRRLLVIARLAAPTSAASEMIYEGRALSMTLSFRTSFTWAGRSSGRQRLVFDIVPNPDDWIVLGRKKGFWDAEPEKEERHEITLIPMRPGPLLLPTVTTAILPASPSDSANRGNDEQLLCETYLENAAEVVRVLPAKKTVRVMIPLINAGGGMVEQRREEWGMVV</sequence>
<name>A0AA38LUR8_9TREE</name>
<evidence type="ECO:0000256" key="1">
    <source>
        <dbReference type="ARBA" id="ARBA00004555"/>
    </source>
</evidence>
<protein>
    <submittedName>
        <fullName evidence="8">Trafficking protein particle complex subunit 10</fullName>
    </submittedName>
</protein>
<dbReference type="GO" id="GO:0006891">
    <property type="term" value="P:intra-Golgi vesicle-mediated transport"/>
    <property type="evidence" value="ECO:0007669"/>
    <property type="project" value="TreeGrafter"/>
</dbReference>
<comment type="caution">
    <text evidence="8">The sequence shown here is derived from an EMBL/GenBank/DDBJ whole genome shotgun (WGS) entry which is preliminary data.</text>
</comment>
<organism evidence="8 9">
    <name type="scientific">Dioszegia hungarica</name>
    <dbReference type="NCBI Taxonomy" id="4972"/>
    <lineage>
        <taxon>Eukaryota</taxon>
        <taxon>Fungi</taxon>
        <taxon>Dikarya</taxon>
        <taxon>Basidiomycota</taxon>
        <taxon>Agaricomycotina</taxon>
        <taxon>Tremellomycetes</taxon>
        <taxon>Tremellales</taxon>
        <taxon>Bulleribasidiaceae</taxon>
        <taxon>Dioszegia</taxon>
    </lineage>
</organism>
<dbReference type="RefSeq" id="XP_052945625.1">
    <property type="nucleotide sequence ID" value="XM_053092982.1"/>
</dbReference>
<evidence type="ECO:0000256" key="2">
    <source>
        <dbReference type="ARBA" id="ARBA00022448"/>
    </source>
</evidence>
<dbReference type="EMBL" id="JAKWFO010000005">
    <property type="protein sequence ID" value="KAI9635848.1"/>
    <property type="molecule type" value="Genomic_DNA"/>
</dbReference>
<keyword evidence="2" id="KW-0813">Transport</keyword>
<dbReference type="GO" id="GO:1990071">
    <property type="term" value="C:TRAPPII protein complex"/>
    <property type="evidence" value="ECO:0007669"/>
    <property type="project" value="InterPro"/>
</dbReference>
<dbReference type="PANTHER" id="PTHR13251:SF3">
    <property type="entry name" value="TRAFFICKING PROTEIN PARTICLE COMPLEX SUBUNIT 10"/>
    <property type="match status" value="1"/>
</dbReference>
<gene>
    <name evidence="8" type="ORF">MKK02DRAFT_44544</name>
</gene>
<dbReference type="InterPro" id="IPR045126">
    <property type="entry name" value="TRAPPC10/Trs130"/>
</dbReference>
<evidence type="ECO:0000313" key="9">
    <source>
        <dbReference type="Proteomes" id="UP001164286"/>
    </source>
</evidence>
<evidence type="ECO:0000313" key="8">
    <source>
        <dbReference type="EMBL" id="KAI9635848.1"/>
    </source>
</evidence>
<evidence type="ECO:0000259" key="5">
    <source>
        <dbReference type="Pfam" id="PF12584"/>
    </source>
</evidence>